<reference evidence="14" key="1">
    <citation type="submission" date="2025-08" db="UniProtKB">
        <authorList>
            <consortium name="RefSeq"/>
        </authorList>
    </citation>
    <scope>IDENTIFICATION</scope>
    <source>
        <tissue evidence="14">Gonad</tissue>
    </source>
</reference>
<dbReference type="AlphaFoldDB" id="A0A6P4XN64"/>
<dbReference type="Gene3D" id="3.90.1480.20">
    <property type="entry name" value="Glycosyl transferase family 29"/>
    <property type="match status" value="1"/>
</dbReference>
<name>A0A6P4XN64_BRABE</name>
<evidence type="ECO:0000256" key="5">
    <source>
        <dbReference type="ARBA" id="ARBA00022692"/>
    </source>
</evidence>
<dbReference type="GO" id="GO:0003828">
    <property type="term" value="F:alpha-N-acetylneuraminate alpha-2,8-sialyltransferase activity"/>
    <property type="evidence" value="ECO:0007669"/>
    <property type="project" value="TreeGrafter"/>
</dbReference>
<dbReference type="GO" id="GO:0006491">
    <property type="term" value="P:N-glycan processing"/>
    <property type="evidence" value="ECO:0007669"/>
    <property type="project" value="TreeGrafter"/>
</dbReference>
<protein>
    <submittedName>
        <fullName evidence="14">Alpha-N-acetylneuraminide alpha-2,8-sialyltransferase-like isoform X1</fullName>
    </submittedName>
</protein>
<evidence type="ECO:0000256" key="6">
    <source>
        <dbReference type="ARBA" id="ARBA00022968"/>
    </source>
</evidence>
<keyword evidence="5" id="KW-0812">Transmembrane</keyword>
<evidence type="ECO:0000256" key="12">
    <source>
        <dbReference type="PIRSR" id="PIRSR005557-2"/>
    </source>
</evidence>
<evidence type="ECO:0000256" key="10">
    <source>
        <dbReference type="ARBA" id="ARBA00023157"/>
    </source>
</evidence>
<dbReference type="PANTHER" id="PTHR11987:SF53">
    <property type="entry name" value="ALPHA-2,8-SIALYLTRANSFERASE 8F-LIKE"/>
    <property type="match status" value="1"/>
</dbReference>
<dbReference type="KEGG" id="bbel:109465327"/>
<evidence type="ECO:0000256" key="8">
    <source>
        <dbReference type="ARBA" id="ARBA00023034"/>
    </source>
</evidence>
<dbReference type="InterPro" id="IPR038578">
    <property type="entry name" value="GT29-like_sf"/>
</dbReference>
<dbReference type="RefSeq" id="XP_019618095.1">
    <property type="nucleotide sequence ID" value="XM_019762536.1"/>
</dbReference>
<keyword evidence="8" id="KW-0333">Golgi apparatus</keyword>
<dbReference type="InterPro" id="IPR012163">
    <property type="entry name" value="Sialyl_trans"/>
</dbReference>
<keyword evidence="4" id="KW-0808">Transferase</keyword>
<dbReference type="PIRSF" id="PIRSF005557">
    <property type="entry name" value="Sialyl_trans"/>
    <property type="match status" value="1"/>
</dbReference>
<keyword evidence="10" id="KW-1015">Disulfide bond</keyword>
<evidence type="ECO:0000256" key="2">
    <source>
        <dbReference type="ARBA" id="ARBA00006003"/>
    </source>
</evidence>
<keyword evidence="13" id="KW-1185">Reference proteome</keyword>
<organism evidence="13 14">
    <name type="scientific">Branchiostoma belcheri</name>
    <name type="common">Amphioxus</name>
    <dbReference type="NCBI Taxonomy" id="7741"/>
    <lineage>
        <taxon>Eukaryota</taxon>
        <taxon>Metazoa</taxon>
        <taxon>Chordata</taxon>
        <taxon>Cephalochordata</taxon>
        <taxon>Leptocardii</taxon>
        <taxon>Amphioxiformes</taxon>
        <taxon>Branchiostomatidae</taxon>
        <taxon>Branchiostoma</taxon>
    </lineage>
</organism>
<evidence type="ECO:0000313" key="14">
    <source>
        <dbReference type="RefSeq" id="XP_019618095.1"/>
    </source>
</evidence>
<evidence type="ECO:0000256" key="7">
    <source>
        <dbReference type="ARBA" id="ARBA00022989"/>
    </source>
</evidence>
<dbReference type="InterPro" id="IPR001675">
    <property type="entry name" value="Glyco_trans_29"/>
</dbReference>
<dbReference type="Proteomes" id="UP000515135">
    <property type="component" value="Unplaced"/>
</dbReference>
<dbReference type="Pfam" id="PF00777">
    <property type="entry name" value="Glyco_transf_29"/>
    <property type="match status" value="1"/>
</dbReference>
<evidence type="ECO:0000256" key="1">
    <source>
        <dbReference type="ARBA" id="ARBA00004323"/>
    </source>
</evidence>
<evidence type="ECO:0000256" key="3">
    <source>
        <dbReference type="ARBA" id="ARBA00022676"/>
    </source>
</evidence>
<keyword evidence="11" id="KW-0325">Glycoprotein</keyword>
<dbReference type="GO" id="GO:0009311">
    <property type="term" value="P:oligosaccharide metabolic process"/>
    <property type="evidence" value="ECO:0007669"/>
    <property type="project" value="TreeGrafter"/>
</dbReference>
<dbReference type="PANTHER" id="PTHR11987">
    <property type="entry name" value="ALPHA-2,8-SIALYLTRANSFERASE"/>
    <property type="match status" value="1"/>
</dbReference>
<dbReference type="OrthoDB" id="10264956at2759"/>
<dbReference type="InterPro" id="IPR050943">
    <property type="entry name" value="Glycosyltr_29_Sialyltrsf"/>
</dbReference>
<feature type="disulfide bond" evidence="12">
    <location>
        <begin position="96"/>
        <end position="250"/>
    </location>
</feature>
<evidence type="ECO:0000256" key="4">
    <source>
        <dbReference type="ARBA" id="ARBA00022679"/>
    </source>
</evidence>
<gene>
    <name evidence="14" type="primary">LOC109465327</name>
</gene>
<dbReference type="GeneID" id="109465327"/>
<evidence type="ECO:0000256" key="9">
    <source>
        <dbReference type="ARBA" id="ARBA00023136"/>
    </source>
</evidence>
<keyword evidence="9" id="KW-0472">Membrane</keyword>
<accession>A0A6P4XN64</accession>
<keyword evidence="6" id="KW-0735">Signal-anchor</keyword>
<comment type="similarity">
    <text evidence="2">Belongs to the glycosyltransferase 29 family.</text>
</comment>
<comment type="subcellular location">
    <subcellularLocation>
        <location evidence="1">Golgi apparatus membrane</location>
        <topology evidence="1">Single-pass type II membrane protein</topology>
    </subcellularLocation>
</comment>
<evidence type="ECO:0000256" key="11">
    <source>
        <dbReference type="ARBA" id="ARBA00023180"/>
    </source>
</evidence>
<evidence type="ECO:0000313" key="13">
    <source>
        <dbReference type="Proteomes" id="UP000515135"/>
    </source>
</evidence>
<proteinExistence type="inferred from homology"/>
<keyword evidence="3" id="KW-0328">Glycosyltransferase</keyword>
<keyword evidence="7" id="KW-1133">Transmembrane helix</keyword>
<dbReference type="GO" id="GO:0000139">
    <property type="term" value="C:Golgi membrane"/>
    <property type="evidence" value="ECO:0007669"/>
    <property type="project" value="UniProtKB-SubCell"/>
</dbReference>
<sequence>MTEEDKKRIKQGKELNSLFADVDSNWKFNPKSLADFRKQLAILHTAANFTLTKQNAPLNSWITYATLRGTREVTTELHRKLPEKPPEFQTGRFRNCSVVGSSGILTGSGCGTQIDSTEFVIRFNLPPLEEGYIPDVGCKVDLVTCNRYRLKMQFEYLVSEANKKKFIDFLSSNYPKLSYIWLFPFSFPGKTVDNVTHVVDVLREHNSSVQAVFSNPRHMFDSKVFWEHQGVNESTLTSGMNLITLALDVCEELHVYGFWPWLVNRRGQEVNYHYGDAGKSVAGLLQPNHNMPDEFSRLLQLYKHGVLRLVTTTC</sequence>
<dbReference type="CDD" id="cd23963">
    <property type="entry name" value="GT29_ST8SIA"/>
    <property type="match status" value="1"/>
</dbReference>